<dbReference type="EMBL" id="KI545862">
    <property type="protein sequence ID" value="EST07895.1"/>
    <property type="molecule type" value="Genomic_DNA"/>
</dbReference>
<proteinExistence type="predicted"/>
<dbReference type="OrthoDB" id="5582218at2759"/>
<dbReference type="GeneID" id="27420075"/>
<evidence type="ECO:0000256" key="1">
    <source>
        <dbReference type="SAM" id="MobiDB-lite"/>
    </source>
</evidence>
<gene>
    <name evidence="2" type="ORF">PSEUBRA_SCAF2g03006</name>
</gene>
<dbReference type="Proteomes" id="UP000019377">
    <property type="component" value="Unassembled WGS sequence"/>
</dbReference>
<dbReference type="STRING" id="1365824.V5ERW4"/>
<dbReference type="HOGENOM" id="CLU_1120537_0_0_1"/>
<sequence length="248" mass="26952">MHGRYPSRKFQFSLEDLAQDQAHSSAINADSNYTPAEPPNGQMEDRPASDGQGAADEAGLAPDYVGNWLEAMEAMLQVDSRLLLRTLFGLARTILGTTGLGESVNRMTARRINAELKDTAKLARMVRELRGTLLPNGHLPPSVPDPDVETQEAEWIRLRLRLTCSTARDGQEPIALWLAKKVLLGSADDGLHRGGSGACMEEAQIQVGRLTTWLEPFCSPQAAGPNTLLAILLFERVVVAISPDLTLA</sequence>
<accession>V5ERW4</accession>
<reference evidence="3" key="1">
    <citation type="journal article" date="2013" name="Genome Announc.">
        <title>Draft genome sequence of Pseudozyma brasiliensis sp. nov. strain GHG001, a high producer of endo-1,4-xylanase isolated from an insect pest of sugarcane.</title>
        <authorList>
            <person name="Oliveira J.V.D.C."/>
            <person name="dos Santos R.A.C."/>
            <person name="Borges T.A."/>
            <person name="Riano-Pachon D.M."/>
            <person name="Goldman G.H."/>
        </authorList>
    </citation>
    <scope>NUCLEOTIDE SEQUENCE [LARGE SCALE GENOMIC DNA]</scope>
    <source>
        <strain evidence="3">GHG001</strain>
    </source>
</reference>
<dbReference type="AlphaFoldDB" id="V5ERW4"/>
<name>V5ERW4_KALBG</name>
<evidence type="ECO:0000313" key="2">
    <source>
        <dbReference type="EMBL" id="EST07895.1"/>
    </source>
</evidence>
<organism evidence="2 3">
    <name type="scientific">Kalmanozyma brasiliensis (strain GHG001)</name>
    <name type="common">Yeast</name>
    <name type="synonym">Pseudozyma brasiliensis</name>
    <dbReference type="NCBI Taxonomy" id="1365824"/>
    <lineage>
        <taxon>Eukaryota</taxon>
        <taxon>Fungi</taxon>
        <taxon>Dikarya</taxon>
        <taxon>Basidiomycota</taxon>
        <taxon>Ustilaginomycotina</taxon>
        <taxon>Ustilaginomycetes</taxon>
        <taxon>Ustilaginales</taxon>
        <taxon>Ustilaginaceae</taxon>
        <taxon>Kalmanozyma</taxon>
    </lineage>
</organism>
<protein>
    <submittedName>
        <fullName evidence="2">Uncharacterized protein</fullName>
    </submittedName>
</protein>
<evidence type="ECO:0000313" key="3">
    <source>
        <dbReference type="Proteomes" id="UP000019377"/>
    </source>
</evidence>
<dbReference type="eggNOG" id="ENOG502RYEC">
    <property type="taxonomic scope" value="Eukaryota"/>
</dbReference>
<keyword evidence="3" id="KW-1185">Reference proteome</keyword>
<feature type="region of interest" description="Disordered" evidence="1">
    <location>
        <begin position="21"/>
        <end position="57"/>
    </location>
</feature>
<feature type="compositionally biased region" description="Polar residues" evidence="1">
    <location>
        <begin position="21"/>
        <end position="34"/>
    </location>
</feature>